<gene>
    <name evidence="2" type="ORF">DL346_03405</name>
</gene>
<dbReference type="Proteomes" id="UP000249260">
    <property type="component" value="Unassembled WGS sequence"/>
</dbReference>
<name>A0A328U411_9BACL</name>
<evidence type="ECO:0000259" key="1">
    <source>
        <dbReference type="Pfam" id="PF19773"/>
    </source>
</evidence>
<protein>
    <recommendedName>
        <fullName evidence="1">DUF6259 domain-containing protein</fullName>
    </recommendedName>
</protein>
<dbReference type="Pfam" id="PF19773">
    <property type="entry name" value="DUF6259"/>
    <property type="match status" value="1"/>
</dbReference>
<evidence type="ECO:0000313" key="3">
    <source>
        <dbReference type="Proteomes" id="UP000249260"/>
    </source>
</evidence>
<accession>A0A328U411</accession>
<dbReference type="AlphaFoldDB" id="A0A328U411"/>
<feature type="domain" description="DUF6259" evidence="1">
    <location>
        <begin position="227"/>
        <end position="530"/>
    </location>
</feature>
<evidence type="ECO:0000313" key="2">
    <source>
        <dbReference type="EMBL" id="RAP77538.1"/>
    </source>
</evidence>
<dbReference type="EMBL" id="QLUW01000001">
    <property type="protein sequence ID" value="RAP77538.1"/>
    <property type="molecule type" value="Genomic_DNA"/>
</dbReference>
<sequence>MIVLENKRIRLELSEETGAVCALRDAFAGIDYITGSAGCDAFRLETDDGFSGAFASFSYSLEPSEPGGKRAHLVWQTGNAITVSAEIWLAAGEGGLQFRCSADNGSPVRLLSLEYPVLPDFGTITDEGLDDYVAHSFATGVKVRNPLKHFETGGKGLRFMPYPESFSGASMQFFTYYGLNRCGIYFAAVDGDGHPKWLNFYKNDNGLLEASFIHGCQDMGPGKGVYPPYAIVVEPTEGRDWYEAADRYRGWAEKQKWCAKGPLAERPETAAYEWLYKDMGVATFGINAGSDRTAWLKAYHETIGTGMFHVLGPDWTNAPQTFYKGFPGGFDDWFPTRFNEANLAYIKEAGDKFAPFEFDYLYHFEGADGDLGRAAAQKFPDLKKSIDGYKFPFLCPAHPYAHDFHVRRDAELQRVNDVDAIYYDISANNILKICMDDSHGHPVGAGRLIEEAYRQNYADTKIAMASAAGRYVPMGTEMMNETMLGLIDYYQARAGGQPAAPLELWPIRELLKSGDAELIPMFAYVYQEYGAVRMDGWGKLVEEIGQLYFFTVARTYLWGGLYELNYEYSPMEALNGGLENAPEEHYYPFEARGYAFSERRAAYLGAYAKLRVGAANKYWAYGRMLRPLEFETSRIRMDWFHYNHGKETPEYNNAGELEVDAVIHSAWTYKGESTGLFFANVSEQAQKVKTKLATYLPGADRVQGSVTVRLFGAGEHAEQLDIAAASSGELEFDIPARCAAMIELTV</sequence>
<dbReference type="InterPro" id="IPR046226">
    <property type="entry name" value="DUF6259"/>
</dbReference>
<keyword evidence="3" id="KW-1185">Reference proteome</keyword>
<reference evidence="2 3" key="1">
    <citation type="submission" date="2018-06" db="EMBL/GenBank/DDBJ databases">
        <title>Paenibacillus montanisoli sp. nov., isolated from mountain area soil.</title>
        <authorList>
            <person name="Wu M."/>
        </authorList>
    </citation>
    <scope>NUCLEOTIDE SEQUENCE [LARGE SCALE GENOMIC DNA]</scope>
    <source>
        <strain evidence="2 3">RA17</strain>
    </source>
</reference>
<dbReference type="RefSeq" id="WP_112880661.1">
    <property type="nucleotide sequence ID" value="NZ_QLUW01000001.1"/>
</dbReference>
<organism evidence="2 3">
    <name type="scientific">Paenibacillus montanisoli</name>
    <dbReference type="NCBI Taxonomy" id="2081970"/>
    <lineage>
        <taxon>Bacteria</taxon>
        <taxon>Bacillati</taxon>
        <taxon>Bacillota</taxon>
        <taxon>Bacilli</taxon>
        <taxon>Bacillales</taxon>
        <taxon>Paenibacillaceae</taxon>
        <taxon>Paenibacillus</taxon>
    </lineage>
</organism>
<comment type="caution">
    <text evidence="2">The sequence shown here is derived from an EMBL/GenBank/DDBJ whole genome shotgun (WGS) entry which is preliminary data.</text>
</comment>
<dbReference type="OrthoDB" id="2484179at2"/>
<proteinExistence type="predicted"/>